<dbReference type="Proteomes" id="UP000005819">
    <property type="component" value="Unassembled WGS sequence"/>
</dbReference>
<dbReference type="HOGENOM" id="CLU_1101082_0_0_10"/>
<evidence type="ECO:0000313" key="2">
    <source>
        <dbReference type="EMBL" id="EDS04645.1"/>
    </source>
</evidence>
<reference evidence="2" key="2">
    <citation type="submission" date="2013-09" db="EMBL/GenBank/DDBJ databases">
        <title>Draft genome sequence of Alistipes putredinis (DSM 17216).</title>
        <authorList>
            <person name="Sudarsanam P."/>
            <person name="Ley R."/>
            <person name="Guruge J."/>
            <person name="Turnbaugh P.J."/>
            <person name="Mahowald M."/>
            <person name="Liep D."/>
            <person name="Gordon J."/>
        </authorList>
    </citation>
    <scope>NUCLEOTIDE SEQUENCE</scope>
    <source>
        <strain evidence="2">DSM 17216</strain>
    </source>
</reference>
<accession>B0MTZ0</accession>
<organism evidence="2 3">
    <name type="scientific">Alistipes putredinis DSM 17216</name>
    <dbReference type="NCBI Taxonomy" id="445970"/>
    <lineage>
        <taxon>Bacteria</taxon>
        <taxon>Pseudomonadati</taxon>
        <taxon>Bacteroidota</taxon>
        <taxon>Bacteroidia</taxon>
        <taxon>Bacteroidales</taxon>
        <taxon>Rikenellaceae</taxon>
        <taxon>Alistipes</taxon>
    </lineage>
</organism>
<name>B0MTZ0_9BACT</name>
<protein>
    <submittedName>
        <fullName evidence="2">Uncharacterized protein</fullName>
    </submittedName>
</protein>
<dbReference type="AlphaFoldDB" id="B0MTZ0"/>
<feature type="region of interest" description="Disordered" evidence="1">
    <location>
        <begin position="208"/>
        <end position="252"/>
    </location>
</feature>
<comment type="caution">
    <text evidence="2">The sequence shown here is derived from an EMBL/GenBank/DDBJ whole genome shotgun (WGS) entry which is preliminary data.</text>
</comment>
<keyword evidence="3" id="KW-1185">Reference proteome</keyword>
<evidence type="ECO:0000256" key="1">
    <source>
        <dbReference type="SAM" id="MobiDB-lite"/>
    </source>
</evidence>
<proteinExistence type="predicted"/>
<dbReference type="EMBL" id="ABFK02000016">
    <property type="protein sequence ID" value="EDS04645.1"/>
    <property type="molecule type" value="Genomic_DNA"/>
</dbReference>
<feature type="compositionally biased region" description="Basic and acidic residues" evidence="1">
    <location>
        <begin position="218"/>
        <end position="245"/>
    </location>
</feature>
<sequence length="252" mass="27410">MALACLAEDDVFFGVGGERNFPPVLERVTLVIQFGEEFDDLRAVFAARFDQYCRAETLQQRAQLVHDDQLIPFDVALDEIEPLQPGEKLAAAPHPGGESDGALSGGIAHEVSSRAEITRFAGGVVAHGDLFILGSQRAVEDFDVAAAPQVAAQHPANDRDGFDGMDPACGADDFRERTGVIAQIGSDVDRRVAGFRQPGQVIDVFGRRAAPSKPQPVADEKEAAHRPQITFERKRPVEDFVEQRFHNGPGRN</sequence>
<gene>
    <name evidence="2" type="ORF">ALIPUT_00518</name>
</gene>
<reference evidence="2" key="1">
    <citation type="submission" date="2007-10" db="EMBL/GenBank/DDBJ databases">
        <authorList>
            <person name="Fulton L."/>
            <person name="Clifton S."/>
            <person name="Fulton B."/>
            <person name="Xu J."/>
            <person name="Minx P."/>
            <person name="Pepin K.H."/>
            <person name="Johnson M."/>
            <person name="Thiruvilangam P."/>
            <person name="Bhonagiri V."/>
            <person name="Nash W.E."/>
            <person name="Mardis E.R."/>
            <person name="Wilson R.K."/>
        </authorList>
    </citation>
    <scope>NUCLEOTIDE SEQUENCE [LARGE SCALE GENOMIC DNA]</scope>
    <source>
        <strain evidence="2">DSM 17216</strain>
    </source>
</reference>
<evidence type="ECO:0000313" key="3">
    <source>
        <dbReference type="Proteomes" id="UP000005819"/>
    </source>
</evidence>